<evidence type="ECO:0000313" key="1">
    <source>
        <dbReference type="EMBL" id="KPL70919.1"/>
    </source>
</evidence>
<name>A0A0P6WXB2_9CHLR</name>
<dbReference type="Proteomes" id="UP000050514">
    <property type="component" value="Unassembled WGS sequence"/>
</dbReference>
<reference evidence="1 2" key="1">
    <citation type="submission" date="2015-07" db="EMBL/GenBank/DDBJ databases">
        <title>Draft genome of Bellilinea caldifistulae DSM 17877.</title>
        <authorList>
            <person name="Hemp J."/>
            <person name="Ward L.M."/>
            <person name="Pace L.A."/>
            <person name="Fischer W.W."/>
        </authorList>
    </citation>
    <scope>NUCLEOTIDE SEQUENCE [LARGE SCALE GENOMIC DNA]</scope>
    <source>
        <strain evidence="1 2">GOMI-1</strain>
    </source>
</reference>
<organism evidence="1 2">
    <name type="scientific">Bellilinea caldifistulae</name>
    <dbReference type="NCBI Taxonomy" id="360411"/>
    <lineage>
        <taxon>Bacteria</taxon>
        <taxon>Bacillati</taxon>
        <taxon>Chloroflexota</taxon>
        <taxon>Anaerolineae</taxon>
        <taxon>Anaerolineales</taxon>
        <taxon>Anaerolineaceae</taxon>
        <taxon>Bellilinea</taxon>
    </lineage>
</organism>
<comment type="caution">
    <text evidence="1">The sequence shown here is derived from an EMBL/GenBank/DDBJ whole genome shotgun (WGS) entry which is preliminary data.</text>
</comment>
<accession>A0A0P6WXB2</accession>
<dbReference type="AlphaFoldDB" id="A0A0P6WXB2"/>
<dbReference type="STRING" id="360411.AC812_16465"/>
<sequence>MLGGFGGLLGGVAYGYGVQVIRNLNQGLCFWDALSFNIDAGQVALYAAVGTLLGTGLGAGTASIHPLLAHLGTATTIATTLSADGDPTNEVRTGAYTVYQVVQNGVTKYVGIPNDFVRRAGEHLRTRSWVIEPIQGLEHFSRADARAVEQVLIEKYGLANLYNQINSISPNNPIYHDAISRGVDVSFFL</sequence>
<gene>
    <name evidence="1" type="ORF">AC812_16465</name>
</gene>
<dbReference type="RefSeq" id="WP_061919034.1">
    <property type="nucleotide sequence ID" value="NZ_DF967971.1"/>
</dbReference>
<evidence type="ECO:0000313" key="2">
    <source>
        <dbReference type="Proteomes" id="UP000050514"/>
    </source>
</evidence>
<dbReference type="OrthoDB" id="1191296at2"/>
<keyword evidence="2" id="KW-1185">Reference proteome</keyword>
<protein>
    <submittedName>
        <fullName evidence="1">Uncharacterized protein</fullName>
    </submittedName>
</protein>
<proteinExistence type="predicted"/>
<dbReference type="EMBL" id="LGHJ01000028">
    <property type="protein sequence ID" value="KPL70919.1"/>
    <property type="molecule type" value="Genomic_DNA"/>
</dbReference>